<feature type="region of interest" description="Disordered" evidence="1">
    <location>
        <begin position="33"/>
        <end position="58"/>
    </location>
</feature>
<protein>
    <submittedName>
        <fullName evidence="3">Uncharacterized protein</fullName>
    </submittedName>
</protein>
<comment type="caution">
    <text evidence="3">The sequence shown here is derived from an EMBL/GenBank/DDBJ whole genome shotgun (WGS) entry which is preliminary data.</text>
</comment>
<keyword evidence="4" id="KW-1185">Reference proteome</keyword>
<accession>A0A8J3CUU5</accession>
<organism evidence="3 4">
    <name type="scientific">Mongoliitalea lutea</name>
    <dbReference type="NCBI Taxonomy" id="849756"/>
    <lineage>
        <taxon>Bacteria</taxon>
        <taxon>Pseudomonadati</taxon>
        <taxon>Bacteroidota</taxon>
        <taxon>Cytophagia</taxon>
        <taxon>Cytophagales</taxon>
        <taxon>Cyclobacteriaceae</taxon>
        <taxon>Mongoliitalea</taxon>
    </lineage>
</organism>
<name>A0A8J3CUU5_9BACT</name>
<dbReference type="AlphaFoldDB" id="A0A8J3CUU5"/>
<reference evidence="3" key="2">
    <citation type="submission" date="2020-09" db="EMBL/GenBank/DDBJ databases">
        <authorList>
            <person name="Sun Q."/>
            <person name="Kim S."/>
        </authorList>
    </citation>
    <scope>NUCLEOTIDE SEQUENCE</scope>
    <source>
        <strain evidence="3">KCTC 23224</strain>
    </source>
</reference>
<dbReference type="EMBL" id="BMYF01000003">
    <property type="protein sequence ID" value="GHB29365.1"/>
    <property type="molecule type" value="Genomic_DNA"/>
</dbReference>
<reference evidence="3" key="1">
    <citation type="journal article" date="2014" name="Int. J. Syst. Evol. Microbiol.">
        <title>Complete genome sequence of Corynebacterium casei LMG S-19264T (=DSM 44701T), isolated from a smear-ripened cheese.</title>
        <authorList>
            <consortium name="US DOE Joint Genome Institute (JGI-PGF)"/>
            <person name="Walter F."/>
            <person name="Albersmeier A."/>
            <person name="Kalinowski J."/>
            <person name="Ruckert C."/>
        </authorList>
    </citation>
    <scope>NUCLEOTIDE SEQUENCE</scope>
    <source>
        <strain evidence="3">KCTC 23224</strain>
    </source>
</reference>
<evidence type="ECO:0000313" key="4">
    <source>
        <dbReference type="Proteomes" id="UP000642809"/>
    </source>
</evidence>
<dbReference type="Proteomes" id="UP000642809">
    <property type="component" value="Unassembled WGS sequence"/>
</dbReference>
<evidence type="ECO:0000256" key="2">
    <source>
        <dbReference type="SAM" id="Phobius"/>
    </source>
</evidence>
<proteinExistence type="predicted"/>
<feature type="compositionally biased region" description="Low complexity" evidence="1">
    <location>
        <begin position="46"/>
        <end position="58"/>
    </location>
</feature>
<evidence type="ECO:0000313" key="3">
    <source>
        <dbReference type="EMBL" id="GHB29365.1"/>
    </source>
</evidence>
<evidence type="ECO:0000256" key="1">
    <source>
        <dbReference type="SAM" id="MobiDB-lite"/>
    </source>
</evidence>
<keyword evidence="2" id="KW-0812">Transmembrane</keyword>
<keyword evidence="2" id="KW-0472">Membrane</keyword>
<feature type="transmembrane region" description="Helical" evidence="2">
    <location>
        <begin position="6"/>
        <end position="26"/>
    </location>
</feature>
<keyword evidence="2" id="KW-1133">Transmembrane helix</keyword>
<gene>
    <name evidence="3" type="ORF">GCM10008106_07860</name>
</gene>
<sequence>MNRNKLIFLILAIVFMLIILGVSYDISTRTTFPGSKGNLKERIAPSETTESNSSSEKQ</sequence>